<keyword evidence="3" id="KW-1185">Reference proteome</keyword>
<keyword evidence="1" id="KW-0472">Membrane</keyword>
<evidence type="ECO:0000313" key="2">
    <source>
        <dbReference type="EMBL" id="GAA5531296.1"/>
    </source>
</evidence>
<protein>
    <submittedName>
        <fullName evidence="2">Uncharacterized protein</fullName>
    </submittedName>
</protein>
<dbReference type="Proteomes" id="UP001428290">
    <property type="component" value="Unassembled WGS sequence"/>
</dbReference>
<dbReference type="EMBL" id="BAABRU010000042">
    <property type="protein sequence ID" value="GAA5531296.1"/>
    <property type="molecule type" value="Genomic_DNA"/>
</dbReference>
<evidence type="ECO:0000256" key="1">
    <source>
        <dbReference type="SAM" id="Phobius"/>
    </source>
</evidence>
<organism evidence="2 3">
    <name type="scientific">Herpetosiphon gulosus</name>
    <dbReference type="NCBI Taxonomy" id="1973496"/>
    <lineage>
        <taxon>Bacteria</taxon>
        <taxon>Bacillati</taxon>
        <taxon>Chloroflexota</taxon>
        <taxon>Chloroflexia</taxon>
        <taxon>Herpetosiphonales</taxon>
        <taxon>Herpetosiphonaceae</taxon>
        <taxon>Herpetosiphon</taxon>
    </lineage>
</organism>
<feature type="transmembrane region" description="Helical" evidence="1">
    <location>
        <begin position="100"/>
        <end position="121"/>
    </location>
</feature>
<keyword evidence="1" id="KW-1133">Transmembrane helix</keyword>
<evidence type="ECO:0000313" key="3">
    <source>
        <dbReference type="Proteomes" id="UP001428290"/>
    </source>
</evidence>
<name>A0ABP9XA17_9CHLR</name>
<sequence length="155" mass="17512">MQYLKPSAGLFVTIFGFPIAFFVISSIYGPRMVMIDSIIFYSVLFLLQAMVTERRFGTLFWVFSSLCVVFIGHLITYPLFNRGLDGILRRILLSKDPNAWVAVLVTEGVYGGFIGLVVGSVQAWMLQQSNRRIGWIATTILAFGIGYALQYWVLH</sequence>
<accession>A0ABP9XA17</accession>
<keyword evidence="1" id="KW-0812">Transmembrane</keyword>
<feature type="transmembrane region" description="Helical" evidence="1">
    <location>
        <begin position="59"/>
        <end position="80"/>
    </location>
</feature>
<feature type="transmembrane region" description="Helical" evidence="1">
    <location>
        <begin position="7"/>
        <end position="28"/>
    </location>
</feature>
<proteinExistence type="predicted"/>
<feature type="transmembrane region" description="Helical" evidence="1">
    <location>
        <begin position="133"/>
        <end position="153"/>
    </location>
</feature>
<comment type="caution">
    <text evidence="2">The sequence shown here is derived from an EMBL/GenBank/DDBJ whole genome shotgun (WGS) entry which is preliminary data.</text>
</comment>
<reference evidence="2 3" key="1">
    <citation type="submission" date="2024-02" db="EMBL/GenBank/DDBJ databases">
        <title>Herpetosiphon gulosus NBRC 112829.</title>
        <authorList>
            <person name="Ichikawa N."/>
            <person name="Katano-Makiyama Y."/>
            <person name="Hidaka K."/>
        </authorList>
    </citation>
    <scope>NUCLEOTIDE SEQUENCE [LARGE SCALE GENOMIC DNA]</scope>
    <source>
        <strain evidence="2 3">NBRC 112829</strain>
    </source>
</reference>
<feature type="transmembrane region" description="Helical" evidence="1">
    <location>
        <begin position="34"/>
        <end position="52"/>
    </location>
</feature>
<gene>
    <name evidence="2" type="ORF">Hgul01_05121</name>
</gene>